<dbReference type="InterPro" id="IPR050391">
    <property type="entry name" value="Mito_Metabolite_Transporter"/>
</dbReference>
<dbReference type="PANTHER" id="PTHR45618">
    <property type="entry name" value="MITOCHONDRIAL DICARBOXYLATE CARRIER-RELATED"/>
    <property type="match status" value="1"/>
</dbReference>
<dbReference type="SUPFAM" id="SSF103506">
    <property type="entry name" value="Mitochondrial carrier"/>
    <property type="match status" value="1"/>
</dbReference>
<dbReference type="Pfam" id="PF00153">
    <property type="entry name" value="Mito_carr"/>
    <property type="match status" value="3"/>
</dbReference>
<keyword evidence="7 8" id="KW-0472">Membrane</keyword>
<dbReference type="InterPro" id="IPR023395">
    <property type="entry name" value="MCP_dom_sf"/>
</dbReference>
<evidence type="ECO:0000256" key="7">
    <source>
        <dbReference type="ARBA" id="ARBA00023136"/>
    </source>
</evidence>
<dbReference type="PROSITE" id="PS50920">
    <property type="entry name" value="SOLCAR"/>
    <property type="match status" value="3"/>
</dbReference>
<evidence type="ECO:0000256" key="5">
    <source>
        <dbReference type="ARBA" id="ARBA00022737"/>
    </source>
</evidence>
<accession>A0A6P4JSD3</accession>
<evidence type="ECO:0000313" key="11">
    <source>
        <dbReference type="RefSeq" id="XP_017030926.1"/>
    </source>
</evidence>
<protein>
    <submittedName>
        <fullName evidence="11">Mitochondrial dicarboxylate carrier isoform X1</fullName>
    </submittedName>
</protein>
<comment type="subcellular location">
    <subcellularLocation>
        <location evidence="1">Membrane</location>
        <topology evidence="1">Multi-pass membrane protein</topology>
    </subcellularLocation>
</comment>
<keyword evidence="5" id="KW-0677">Repeat</keyword>
<feature type="repeat" description="Solcar" evidence="8">
    <location>
        <begin position="159"/>
        <end position="239"/>
    </location>
</feature>
<evidence type="ECO:0000313" key="10">
    <source>
        <dbReference type="Proteomes" id="UP001652661"/>
    </source>
</evidence>
<comment type="similarity">
    <text evidence="2 9">Belongs to the mitochondrial carrier (TC 2.A.29) family.</text>
</comment>
<evidence type="ECO:0000256" key="8">
    <source>
        <dbReference type="PROSITE-ProRule" id="PRU00282"/>
    </source>
</evidence>
<dbReference type="AlphaFoldDB" id="A0A6P4JSD3"/>
<dbReference type="GeneID" id="108080613"/>
<feature type="repeat" description="Solcar" evidence="8">
    <location>
        <begin position="62"/>
        <end position="149"/>
    </location>
</feature>
<gene>
    <name evidence="11" type="primary">LOC108080613</name>
</gene>
<keyword evidence="10" id="KW-1185">Reference proteome</keyword>
<organism evidence="10 11">
    <name type="scientific">Drosophila kikkawai</name>
    <name type="common">Fruit fly</name>
    <dbReference type="NCBI Taxonomy" id="30033"/>
    <lineage>
        <taxon>Eukaryota</taxon>
        <taxon>Metazoa</taxon>
        <taxon>Ecdysozoa</taxon>
        <taxon>Arthropoda</taxon>
        <taxon>Hexapoda</taxon>
        <taxon>Insecta</taxon>
        <taxon>Pterygota</taxon>
        <taxon>Neoptera</taxon>
        <taxon>Endopterygota</taxon>
        <taxon>Diptera</taxon>
        <taxon>Brachycera</taxon>
        <taxon>Muscomorpha</taxon>
        <taxon>Ephydroidea</taxon>
        <taxon>Drosophilidae</taxon>
        <taxon>Drosophila</taxon>
        <taxon>Sophophora</taxon>
    </lineage>
</organism>
<evidence type="ECO:0000256" key="6">
    <source>
        <dbReference type="ARBA" id="ARBA00022989"/>
    </source>
</evidence>
<name>A0A6P4JSD3_DROKI</name>
<evidence type="ECO:0000256" key="4">
    <source>
        <dbReference type="ARBA" id="ARBA00022692"/>
    </source>
</evidence>
<proteinExistence type="inferred from homology"/>
<evidence type="ECO:0000256" key="9">
    <source>
        <dbReference type="RuleBase" id="RU000488"/>
    </source>
</evidence>
<dbReference type="GO" id="GO:0016020">
    <property type="term" value="C:membrane"/>
    <property type="evidence" value="ECO:0007669"/>
    <property type="project" value="UniProtKB-SubCell"/>
</dbReference>
<dbReference type="RefSeq" id="XP_017030926.1">
    <property type="nucleotide sequence ID" value="XM_017175437.3"/>
</dbReference>
<evidence type="ECO:0000256" key="3">
    <source>
        <dbReference type="ARBA" id="ARBA00022448"/>
    </source>
</evidence>
<dbReference type="Proteomes" id="UP001652661">
    <property type="component" value="Chromosome 3L"/>
</dbReference>
<keyword evidence="4 8" id="KW-0812">Transmembrane</keyword>
<keyword evidence="6" id="KW-1133">Transmembrane helix</keyword>
<reference evidence="11" key="1">
    <citation type="submission" date="2025-08" db="UniProtKB">
        <authorList>
            <consortium name="RefSeq"/>
        </authorList>
    </citation>
    <scope>IDENTIFICATION</scope>
    <source>
        <strain evidence="11">14028-0561.14</strain>
        <tissue evidence="11">Whole fly</tissue>
    </source>
</reference>
<dbReference type="InterPro" id="IPR018108">
    <property type="entry name" value="MCP_transmembrane"/>
</dbReference>
<sequence>MVTIRKEVGLVRCLRRAVRENGFLSLYDGLGAQVLRQLTYTTVRFHLYELGKMQVDECSFLKKVGIATMAGCLAGAVGIPTELVNTRMQVDRALPSHMRRNYRNVFHGLYRVAKDEGYKALYSSFVLTCVRSALTTIGQNAIYDQAKENYMQYFKLKHDSTLLHLMSSVTAVSVFGPIIQPLENIRTIKMVKNMSLKASIFHLMSFGPLGPFRGMVPSMLRLVPNTVLTFLLYEKIRIHFGYYAASKACSQ</sequence>
<evidence type="ECO:0000256" key="1">
    <source>
        <dbReference type="ARBA" id="ARBA00004141"/>
    </source>
</evidence>
<dbReference type="Gene3D" id="1.50.40.10">
    <property type="entry name" value="Mitochondrial carrier domain"/>
    <property type="match status" value="1"/>
</dbReference>
<feature type="repeat" description="Solcar" evidence="8">
    <location>
        <begin position="1"/>
        <end position="54"/>
    </location>
</feature>
<keyword evidence="3 9" id="KW-0813">Transport</keyword>
<dbReference type="OrthoDB" id="270584at2759"/>
<evidence type="ECO:0000256" key="2">
    <source>
        <dbReference type="ARBA" id="ARBA00006375"/>
    </source>
</evidence>